<dbReference type="Gene3D" id="1.20.120.1240">
    <property type="entry name" value="Dynamin, middle domain"/>
    <property type="match status" value="1"/>
</dbReference>
<sequence length="551" mass="60432">MSSYSVCVSCRISTRPHFCWVHQQPRLCIGRGSELGDFVQVGHLHSPVCQICRQRAALIACYTESSKMCSDCFLANVCIQARHAVHVIPFSTHTFCAPYLLQPGAYGSRGGGRHSDGRGGGRGSDGRGSGRGDGRGGGQKRNRDSVPETLELLGNTGGAGPSQPTAAGGAAALLLWFYGSYIPEQITGSFRLPVVIDGQQMSSYNSETMVEYSASAGLIEKHATDVIAGSTRVSRTEPLQLSKSSAEALFALMQSATLSLVKILLRGDFSEYPLDGRMHCTERLAGMFDNYMDEVQAQPEDVTEFLKNECKIVEEFACVDMAEAVARSAFLAILSQRMDEMHPKPADLISSVWDYVEEVLSSVFTRYCDEFPDVRSSVKRAAKSLIRRMKEQSLQRVAEIVSREKLTDYTCNRACMSSWTQKMSEQQAFIDAVLQEGNGPACFSLTGFGDVDVSHLRNYEADLLQKAFGVKMKMSSYWPIVLQRLTDSMFMDIQLSLSVLLSSSHFLTEFLSQVVDLGGGGRRVEGMLPGGEQESEMLKDSMGLLKDAVLC</sequence>
<proteinExistence type="predicted"/>
<feature type="region of interest" description="Disordered" evidence="1">
    <location>
        <begin position="108"/>
        <end position="163"/>
    </location>
</feature>
<evidence type="ECO:0000313" key="3">
    <source>
        <dbReference type="EMBL" id="CAA7060687.1"/>
    </source>
</evidence>
<dbReference type="Proteomes" id="UP000467841">
    <property type="component" value="Unassembled WGS sequence"/>
</dbReference>
<name>A0A6D2L7X5_9BRAS</name>
<dbReference type="InterPro" id="IPR000375">
    <property type="entry name" value="Dynamin_stalk"/>
</dbReference>
<evidence type="ECO:0000313" key="4">
    <source>
        <dbReference type="Proteomes" id="UP000467841"/>
    </source>
</evidence>
<comment type="caution">
    <text evidence="3">The sequence shown here is derived from an EMBL/GenBank/DDBJ whole genome shotgun (WGS) entry which is preliminary data.</text>
</comment>
<dbReference type="AlphaFoldDB" id="A0A6D2L7X5"/>
<gene>
    <name evidence="3" type="ORF">MERR_LOCUS47923</name>
</gene>
<evidence type="ECO:0000259" key="2">
    <source>
        <dbReference type="Pfam" id="PF01031"/>
    </source>
</evidence>
<accession>A0A6D2L7X5</accession>
<keyword evidence="4" id="KW-1185">Reference proteome</keyword>
<reference evidence="3" key="1">
    <citation type="submission" date="2020-01" db="EMBL/GenBank/DDBJ databases">
        <authorList>
            <person name="Mishra B."/>
        </authorList>
    </citation>
    <scope>NUCLEOTIDE SEQUENCE [LARGE SCALE GENOMIC DNA]</scope>
</reference>
<protein>
    <recommendedName>
        <fullName evidence="2">Dynamin stalk domain-containing protein</fullName>
    </recommendedName>
</protein>
<feature type="compositionally biased region" description="Basic and acidic residues" evidence="1">
    <location>
        <begin position="113"/>
        <end position="134"/>
    </location>
</feature>
<dbReference type="OrthoDB" id="1080818at2759"/>
<feature type="domain" description="Dynamin stalk" evidence="2">
    <location>
        <begin position="243"/>
        <end position="422"/>
    </location>
</feature>
<organism evidence="3 4">
    <name type="scientific">Microthlaspi erraticum</name>
    <dbReference type="NCBI Taxonomy" id="1685480"/>
    <lineage>
        <taxon>Eukaryota</taxon>
        <taxon>Viridiplantae</taxon>
        <taxon>Streptophyta</taxon>
        <taxon>Embryophyta</taxon>
        <taxon>Tracheophyta</taxon>
        <taxon>Spermatophyta</taxon>
        <taxon>Magnoliopsida</taxon>
        <taxon>eudicotyledons</taxon>
        <taxon>Gunneridae</taxon>
        <taxon>Pentapetalae</taxon>
        <taxon>rosids</taxon>
        <taxon>malvids</taxon>
        <taxon>Brassicales</taxon>
        <taxon>Brassicaceae</taxon>
        <taxon>Coluteocarpeae</taxon>
        <taxon>Microthlaspi</taxon>
    </lineage>
</organism>
<dbReference type="Pfam" id="PF01031">
    <property type="entry name" value="Dynamin_M"/>
    <property type="match status" value="1"/>
</dbReference>
<evidence type="ECO:0000256" key="1">
    <source>
        <dbReference type="SAM" id="MobiDB-lite"/>
    </source>
</evidence>
<dbReference type="EMBL" id="CACVBM020001829">
    <property type="protein sequence ID" value="CAA7060687.1"/>
    <property type="molecule type" value="Genomic_DNA"/>
</dbReference>